<feature type="transmembrane region" description="Helical" evidence="2">
    <location>
        <begin position="67"/>
        <end position="89"/>
    </location>
</feature>
<sequence>MFTFKPLPERHLSYMQQPKNNSSDSTSSNKEEEPRLRPFTTGKSHRFKKPKEETFELDNKRKKTNKMVTITTIIMTMILILLTWSFIISMTAKYSKDATNLWGFTFALVLVLDFIIVECIFLYISSKMIFNTDPSLYDS</sequence>
<evidence type="ECO:0000256" key="2">
    <source>
        <dbReference type="SAM" id="Phobius"/>
    </source>
</evidence>
<keyword evidence="2" id="KW-0812">Transmembrane</keyword>
<gene>
    <name evidence="3" type="ORF">ECRA1380_LOCUS2932</name>
</gene>
<keyword evidence="2" id="KW-0472">Membrane</keyword>
<evidence type="ECO:0000256" key="1">
    <source>
        <dbReference type="SAM" id="MobiDB-lite"/>
    </source>
</evidence>
<feature type="region of interest" description="Disordered" evidence="1">
    <location>
        <begin position="1"/>
        <end position="44"/>
    </location>
</feature>
<proteinExistence type="predicted"/>
<protein>
    <submittedName>
        <fullName evidence="3">Uncharacterized protein</fullName>
    </submittedName>
</protein>
<organism evidence="3">
    <name type="scientific">Euplotes crassus</name>
    <dbReference type="NCBI Taxonomy" id="5936"/>
    <lineage>
        <taxon>Eukaryota</taxon>
        <taxon>Sar</taxon>
        <taxon>Alveolata</taxon>
        <taxon>Ciliophora</taxon>
        <taxon>Intramacronucleata</taxon>
        <taxon>Spirotrichea</taxon>
        <taxon>Hypotrichia</taxon>
        <taxon>Euplotida</taxon>
        <taxon>Euplotidae</taxon>
        <taxon>Moneuplotes</taxon>
    </lineage>
</organism>
<keyword evidence="2" id="KW-1133">Transmembrane helix</keyword>
<dbReference type="EMBL" id="HBIK01006083">
    <property type="protein sequence ID" value="CAE0377974.1"/>
    <property type="molecule type" value="Transcribed_RNA"/>
</dbReference>
<evidence type="ECO:0000313" key="3">
    <source>
        <dbReference type="EMBL" id="CAE0377974.1"/>
    </source>
</evidence>
<reference evidence="3" key="1">
    <citation type="submission" date="2021-01" db="EMBL/GenBank/DDBJ databases">
        <authorList>
            <person name="Corre E."/>
            <person name="Pelletier E."/>
            <person name="Niang G."/>
            <person name="Scheremetjew M."/>
            <person name="Finn R."/>
            <person name="Kale V."/>
            <person name="Holt S."/>
            <person name="Cochrane G."/>
            <person name="Meng A."/>
            <person name="Brown T."/>
            <person name="Cohen L."/>
        </authorList>
    </citation>
    <scope>NUCLEOTIDE SEQUENCE</scope>
    <source>
        <strain evidence="3">CT5</strain>
    </source>
</reference>
<dbReference type="AlphaFoldDB" id="A0A7S3K8U8"/>
<name>A0A7S3K8U8_EUPCR</name>
<feature type="transmembrane region" description="Helical" evidence="2">
    <location>
        <begin position="101"/>
        <end position="124"/>
    </location>
</feature>
<accession>A0A7S3K8U8</accession>